<evidence type="ECO:0000313" key="3">
    <source>
        <dbReference type="Proteomes" id="UP000253689"/>
    </source>
</evidence>
<keyword evidence="1" id="KW-0472">Membrane</keyword>
<dbReference type="KEGG" id="sphh:SDAV_001932"/>
<sequence>MMIRRLFKNFWLSFTRNSLQVLGLFLMLGIIITLFGGMIMSSSLSTVQLALIGNDLYDTNISFQFNYNLKIVSNHQNLSYGLNNINYINEYGDLDNNKVESPYFQLKPNGKDTYQIVLDSESNQSGKWLASNSSNS</sequence>
<dbReference type="Proteomes" id="UP000253689">
    <property type="component" value="Chromosome"/>
</dbReference>
<dbReference type="RefSeq" id="WP_245938382.1">
    <property type="nucleotide sequence ID" value="NZ_CP031088.1"/>
</dbReference>
<reference evidence="3" key="1">
    <citation type="submission" date="2018-07" db="EMBL/GenBank/DDBJ databases">
        <title>Complete Genome Sequence of Spiroplasma phoeniceum.</title>
        <authorList>
            <person name="Davis R.E."/>
            <person name="Shao J.Y."/>
            <person name="Zhao Y."/>
            <person name="Silver A."/>
            <person name="Stump z."/>
            <person name="Gasparich G."/>
        </authorList>
    </citation>
    <scope>NUCLEOTIDE SEQUENCE [LARGE SCALE GENOMIC DNA]</scope>
    <source>
        <strain evidence="3">P40</strain>
    </source>
</reference>
<keyword evidence="3" id="KW-1185">Reference proteome</keyword>
<evidence type="ECO:0000313" key="2">
    <source>
        <dbReference type="EMBL" id="AXF96874.1"/>
    </source>
</evidence>
<keyword evidence="1 2" id="KW-0812">Transmembrane</keyword>
<keyword evidence="1" id="KW-1133">Transmembrane helix</keyword>
<gene>
    <name evidence="2" type="ORF">SDAV_001932</name>
</gene>
<name>A0A345DRN3_9MOLU</name>
<protein>
    <submittedName>
        <fullName evidence="2">Transmembrane protein</fullName>
    </submittedName>
</protein>
<dbReference type="AlphaFoldDB" id="A0A345DRN3"/>
<dbReference type="EMBL" id="CP031088">
    <property type="protein sequence ID" value="AXF96874.1"/>
    <property type="molecule type" value="Genomic_DNA"/>
</dbReference>
<organism evidence="2 3">
    <name type="scientific">Spiroplasma phoeniceum P40</name>
    <dbReference type="NCBI Taxonomy" id="1276259"/>
    <lineage>
        <taxon>Bacteria</taxon>
        <taxon>Bacillati</taxon>
        <taxon>Mycoplasmatota</taxon>
        <taxon>Mollicutes</taxon>
        <taxon>Entomoplasmatales</taxon>
        <taxon>Spiroplasmataceae</taxon>
        <taxon>Spiroplasma</taxon>
    </lineage>
</organism>
<accession>A0A345DRN3</accession>
<feature type="transmembrane region" description="Helical" evidence="1">
    <location>
        <begin position="21"/>
        <end position="40"/>
    </location>
</feature>
<evidence type="ECO:0000256" key="1">
    <source>
        <dbReference type="SAM" id="Phobius"/>
    </source>
</evidence>
<proteinExistence type="predicted"/>